<proteinExistence type="predicted"/>
<gene>
    <name evidence="1" type="ORF">Enr17x_51330</name>
</gene>
<protein>
    <submittedName>
        <fullName evidence="1">Uncharacterized protein</fullName>
    </submittedName>
</protein>
<sequence>MFVKTIIANGVGGSSRACLFSLGTSFDPLGWLCELLGLRNEVLRWRLINEVHGSSVWENVAEASGFYGAGFRSGGGISTEPVVLTRARDVISA</sequence>
<accession>A0A518IIZ3</accession>
<evidence type="ECO:0000313" key="2">
    <source>
        <dbReference type="Proteomes" id="UP000318313"/>
    </source>
</evidence>
<organism evidence="1 2">
    <name type="scientific">Gimesia fumaroli</name>
    <dbReference type="NCBI Taxonomy" id="2527976"/>
    <lineage>
        <taxon>Bacteria</taxon>
        <taxon>Pseudomonadati</taxon>
        <taxon>Planctomycetota</taxon>
        <taxon>Planctomycetia</taxon>
        <taxon>Planctomycetales</taxon>
        <taxon>Planctomycetaceae</taxon>
        <taxon>Gimesia</taxon>
    </lineage>
</organism>
<dbReference type="EMBL" id="CP037452">
    <property type="protein sequence ID" value="QDV53062.1"/>
    <property type="molecule type" value="Genomic_DNA"/>
</dbReference>
<reference evidence="1 2" key="1">
    <citation type="submission" date="2019-03" db="EMBL/GenBank/DDBJ databases">
        <title>Deep-cultivation of Planctomycetes and their phenomic and genomic characterization uncovers novel biology.</title>
        <authorList>
            <person name="Wiegand S."/>
            <person name="Jogler M."/>
            <person name="Boedeker C."/>
            <person name="Pinto D."/>
            <person name="Vollmers J."/>
            <person name="Rivas-Marin E."/>
            <person name="Kohn T."/>
            <person name="Peeters S.H."/>
            <person name="Heuer A."/>
            <person name="Rast P."/>
            <person name="Oberbeckmann S."/>
            <person name="Bunk B."/>
            <person name="Jeske O."/>
            <person name="Meyerdierks A."/>
            <person name="Storesund J.E."/>
            <person name="Kallscheuer N."/>
            <person name="Luecker S."/>
            <person name="Lage O.M."/>
            <person name="Pohl T."/>
            <person name="Merkel B.J."/>
            <person name="Hornburger P."/>
            <person name="Mueller R.-W."/>
            <person name="Bruemmer F."/>
            <person name="Labrenz M."/>
            <person name="Spormann A.M."/>
            <person name="Op den Camp H."/>
            <person name="Overmann J."/>
            <person name="Amann R."/>
            <person name="Jetten M.S.M."/>
            <person name="Mascher T."/>
            <person name="Medema M.H."/>
            <person name="Devos D.P."/>
            <person name="Kaster A.-K."/>
            <person name="Ovreas L."/>
            <person name="Rohde M."/>
            <person name="Galperin M.Y."/>
            <person name="Jogler C."/>
        </authorList>
    </citation>
    <scope>NUCLEOTIDE SEQUENCE [LARGE SCALE GENOMIC DNA]</scope>
    <source>
        <strain evidence="1 2">Enr17</strain>
    </source>
</reference>
<dbReference type="Proteomes" id="UP000318313">
    <property type="component" value="Chromosome"/>
</dbReference>
<name>A0A518IIZ3_9PLAN</name>
<dbReference type="KEGG" id="gfm:Enr17x_51330"/>
<evidence type="ECO:0000313" key="1">
    <source>
        <dbReference type="EMBL" id="QDV53062.1"/>
    </source>
</evidence>
<keyword evidence="2" id="KW-1185">Reference proteome</keyword>
<dbReference type="AlphaFoldDB" id="A0A518IIZ3"/>